<dbReference type="InterPro" id="IPR007630">
    <property type="entry name" value="RNA_pol_sigma70_r4"/>
</dbReference>
<dbReference type="InterPro" id="IPR000943">
    <property type="entry name" value="RNA_pol_sigma70"/>
</dbReference>
<dbReference type="GO" id="GO:0003677">
    <property type="term" value="F:DNA binding"/>
    <property type="evidence" value="ECO:0007669"/>
    <property type="project" value="UniProtKB-KW"/>
</dbReference>
<keyword evidence="3" id="KW-0238">DNA-binding</keyword>
<evidence type="ECO:0008006" key="9">
    <source>
        <dbReference type="Google" id="ProtNLM"/>
    </source>
</evidence>
<organism evidence="7 8">
    <name type="scientific">Candidatus Niyogibacteria bacterium CG10_big_fil_rev_8_21_14_0_10_46_36</name>
    <dbReference type="NCBI Taxonomy" id="1974726"/>
    <lineage>
        <taxon>Bacteria</taxon>
        <taxon>Candidatus Niyogiibacteriota</taxon>
    </lineage>
</organism>
<dbReference type="Gene3D" id="1.10.601.10">
    <property type="entry name" value="RNA Polymerase Primary Sigma Factor"/>
    <property type="match status" value="1"/>
</dbReference>
<dbReference type="Pfam" id="PF04545">
    <property type="entry name" value="Sigma70_r4"/>
    <property type="match status" value="1"/>
</dbReference>
<keyword evidence="1" id="KW-0805">Transcription regulation</keyword>
<evidence type="ECO:0000259" key="5">
    <source>
        <dbReference type="Pfam" id="PF04542"/>
    </source>
</evidence>
<comment type="caution">
    <text evidence="7">The sequence shown here is derived from an EMBL/GenBank/DDBJ whole genome shotgun (WGS) entry which is preliminary data.</text>
</comment>
<dbReference type="Gene3D" id="1.10.10.10">
    <property type="entry name" value="Winged helix-like DNA-binding domain superfamily/Winged helix DNA-binding domain"/>
    <property type="match status" value="2"/>
</dbReference>
<dbReference type="NCBIfam" id="TIGR02937">
    <property type="entry name" value="sigma70-ECF"/>
    <property type="match status" value="1"/>
</dbReference>
<protein>
    <recommendedName>
        <fullName evidence="9">RNA polymerase sigma-70 domain-containing protein</fullName>
    </recommendedName>
</protein>
<dbReference type="SUPFAM" id="SSF88659">
    <property type="entry name" value="Sigma3 and sigma4 domains of RNA polymerase sigma factors"/>
    <property type="match status" value="2"/>
</dbReference>
<dbReference type="AlphaFoldDB" id="A0A2H0TEN9"/>
<evidence type="ECO:0000259" key="6">
    <source>
        <dbReference type="Pfam" id="PF04545"/>
    </source>
</evidence>
<sequence length="356" mass="41249">MADISMYNEDDEFLEDIFGYDDDADKDEVDSAFKAFRVDARKEGNELSPYLSGSVHRGTLYMYVAEVSVHQPFGSYKEELRCAALIAACKKQAQRYRHEHKNMRYAVLMQRQYRMYCHTFTKKNLRLVLYIARRCALKGLPWQDAIQAGNIGLMKAVERFDHKRGYKFSTYASWWILQAITREIASDKLVKVPVYIIERRSRVFAAIKTFRAEHGRRPTVQELVEKTGIRPSVAFAILDSQMFHVSLDDVTYSEDGKPQSLIETVEDESACNQESSLAERDMKILLHEALDTLDSRERKIIEKRFGMDGDKAQTLDAIGASFKLTRERIRQIERRALEKLAKSPLASRLKDFLYIQ</sequence>
<feature type="domain" description="RNA polymerase sigma-70 region 2" evidence="5">
    <location>
        <begin position="122"/>
        <end position="186"/>
    </location>
</feature>
<keyword evidence="2" id="KW-0731">Sigma factor</keyword>
<dbReference type="PANTHER" id="PTHR30603:SF47">
    <property type="entry name" value="RNA POLYMERASE SIGMA FACTOR SIGD, CHLOROPLASTIC"/>
    <property type="match status" value="1"/>
</dbReference>
<name>A0A2H0TEN9_9BACT</name>
<dbReference type="InterPro" id="IPR050239">
    <property type="entry name" value="Sigma-70_RNA_pol_init_factors"/>
</dbReference>
<evidence type="ECO:0000256" key="2">
    <source>
        <dbReference type="ARBA" id="ARBA00023082"/>
    </source>
</evidence>
<dbReference type="GO" id="GO:0006352">
    <property type="term" value="P:DNA-templated transcription initiation"/>
    <property type="evidence" value="ECO:0007669"/>
    <property type="project" value="InterPro"/>
</dbReference>
<dbReference type="InterPro" id="IPR036388">
    <property type="entry name" value="WH-like_DNA-bd_sf"/>
</dbReference>
<feature type="domain" description="RNA polymerase sigma-70 region 4" evidence="6">
    <location>
        <begin position="289"/>
        <end position="341"/>
    </location>
</feature>
<evidence type="ECO:0000313" key="8">
    <source>
        <dbReference type="Proteomes" id="UP000231503"/>
    </source>
</evidence>
<evidence type="ECO:0000256" key="1">
    <source>
        <dbReference type="ARBA" id="ARBA00023015"/>
    </source>
</evidence>
<reference evidence="8" key="1">
    <citation type="submission" date="2017-09" db="EMBL/GenBank/DDBJ databases">
        <title>Depth-based differentiation of microbial function through sediment-hosted aquifers and enrichment of novel symbionts in the deep terrestrial subsurface.</title>
        <authorList>
            <person name="Probst A.J."/>
            <person name="Ladd B."/>
            <person name="Jarett J.K."/>
            <person name="Geller-Mcgrath D.E."/>
            <person name="Sieber C.M.K."/>
            <person name="Emerson J.B."/>
            <person name="Anantharaman K."/>
            <person name="Thomas B.C."/>
            <person name="Malmstrom R."/>
            <person name="Stieglmeier M."/>
            <person name="Klingl A."/>
            <person name="Woyke T."/>
            <person name="Ryan C.M."/>
            <person name="Banfield J.F."/>
        </authorList>
    </citation>
    <scope>NUCLEOTIDE SEQUENCE [LARGE SCALE GENOMIC DNA]</scope>
</reference>
<evidence type="ECO:0000313" key="7">
    <source>
        <dbReference type="EMBL" id="PIR69424.1"/>
    </source>
</evidence>
<dbReference type="InterPro" id="IPR013325">
    <property type="entry name" value="RNA_pol_sigma_r2"/>
</dbReference>
<dbReference type="InterPro" id="IPR013324">
    <property type="entry name" value="RNA_pol_sigma_r3/r4-like"/>
</dbReference>
<dbReference type="EMBL" id="PFCO01000008">
    <property type="protein sequence ID" value="PIR69424.1"/>
    <property type="molecule type" value="Genomic_DNA"/>
</dbReference>
<dbReference type="PRINTS" id="PR00046">
    <property type="entry name" value="SIGMA70FCT"/>
</dbReference>
<dbReference type="Proteomes" id="UP000231503">
    <property type="component" value="Unassembled WGS sequence"/>
</dbReference>
<evidence type="ECO:0000256" key="4">
    <source>
        <dbReference type="ARBA" id="ARBA00023163"/>
    </source>
</evidence>
<gene>
    <name evidence="7" type="ORF">COU47_03585</name>
</gene>
<evidence type="ECO:0000256" key="3">
    <source>
        <dbReference type="ARBA" id="ARBA00023125"/>
    </source>
</evidence>
<dbReference type="GO" id="GO:0016987">
    <property type="term" value="F:sigma factor activity"/>
    <property type="evidence" value="ECO:0007669"/>
    <property type="project" value="UniProtKB-KW"/>
</dbReference>
<dbReference type="Pfam" id="PF04542">
    <property type="entry name" value="Sigma70_r2"/>
    <property type="match status" value="1"/>
</dbReference>
<dbReference type="SUPFAM" id="SSF88946">
    <property type="entry name" value="Sigma2 domain of RNA polymerase sigma factors"/>
    <property type="match status" value="1"/>
</dbReference>
<proteinExistence type="predicted"/>
<accession>A0A2H0TEN9</accession>
<dbReference type="PANTHER" id="PTHR30603">
    <property type="entry name" value="RNA POLYMERASE SIGMA FACTOR RPO"/>
    <property type="match status" value="1"/>
</dbReference>
<dbReference type="InterPro" id="IPR014284">
    <property type="entry name" value="RNA_pol_sigma-70_dom"/>
</dbReference>
<keyword evidence="4" id="KW-0804">Transcription</keyword>
<dbReference type="InterPro" id="IPR007627">
    <property type="entry name" value="RNA_pol_sigma70_r2"/>
</dbReference>